<proteinExistence type="inferred from homology"/>
<dbReference type="SUPFAM" id="SSF52833">
    <property type="entry name" value="Thioredoxin-like"/>
    <property type="match status" value="1"/>
</dbReference>
<dbReference type="Proteomes" id="UP000292702">
    <property type="component" value="Unassembled WGS sequence"/>
</dbReference>
<dbReference type="Pfam" id="PF02798">
    <property type="entry name" value="GST_N"/>
    <property type="match status" value="1"/>
</dbReference>
<evidence type="ECO:0000313" key="4">
    <source>
        <dbReference type="Proteomes" id="UP000292702"/>
    </source>
</evidence>
<comment type="similarity">
    <text evidence="1">Belongs to the GST superfamily.</text>
</comment>
<organism evidence="3 4">
    <name type="scientific">Steccherinum ochraceum</name>
    <dbReference type="NCBI Taxonomy" id="92696"/>
    <lineage>
        <taxon>Eukaryota</taxon>
        <taxon>Fungi</taxon>
        <taxon>Dikarya</taxon>
        <taxon>Basidiomycota</taxon>
        <taxon>Agaricomycotina</taxon>
        <taxon>Agaricomycetes</taxon>
        <taxon>Polyporales</taxon>
        <taxon>Steccherinaceae</taxon>
        <taxon>Steccherinum</taxon>
    </lineage>
</organism>
<dbReference type="PANTHER" id="PTHR44051">
    <property type="entry name" value="GLUTATHIONE S-TRANSFERASE-RELATED"/>
    <property type="match status" value="1"/>
</dbReference>
<keyword evidence="4" id="KW-1185">Reference proteome</keyword>
<dbReference type="InterPro" id="IPR036249">
    <property type="entry name" value="Thioredoxin-like_sf"/>
</dbReference>
<dbReference type="EMBL" id="RWJN01000152">
    <property type="protein sequence ID" value="TCD66040.1"/>
    <property type="molecule type" value="Genomic_DNA"/>
</dbReference>
<dbReference type="STRING" id="92696.A0A4R0RD53"/>
<feature type="domain" description="GST N-terminal" evidence="2">
    <location>
        <begin position="5"/>
        <end position="89"/>
    </location>
</feature>
<dbReference type="PROSITE" id="PS50404">
    <property type="entry name" value="GST_NTER"/>
    <property type="match status" value="1"/>
</dbReference>
<comment type="caution">
    <text evidence="3">The sequence shown here is derived from an EMBL/GenBank/DDBJ whole genome shotgun (WGS) entry which is preliminary data.</text>
</comment>
<protein>
    <submittedName>
        <fullName evidence="3">Glutathione S-transferase 2</fullName>
    </submittedName>
</protein>
<dbReference type="InterPro" id="IPR040079">
    <property type="entry name" value="Glutathione_S-Trfase"/>
</dbReference>
<dbReference type="GO" id="GO:0016740">
    <property type="term" value="F:transferase activity"/>
    <property type="evidence" value="ECO:0007669"/>
    <property type="project" value="UniProtKB-KW"/>
</dbReference>
<dbReference type="AlphaFoldDB" id="A0A4R0RD53"/>
<dbReference type="InterPro" id="IPR004045">
    <property type="entry name" value="Glutathione_S-Trfase_N"/>
</dbReference>
<evidence type="ECO:0000256" key="1">
    <source>
        <dbReference type="ARBA" id="ARBA00007409"/>
    </source>
</evidence>
<evidence type="ECO:0000313" key="3">
    <source>
        <dbReference type="EMBL" id="TCD66040.1"/>
    </source>
</evidence>
<dbReference type="PANTHER" id="PTHR44051:SF3">
    <property type="entry name" value="TRANSCRIPTIONAL REGULATOR URE2"/>
    <property type="match status" value="1"/>
</dbReference>
<gene>
    <name evidence="3" type="primary">GST2_3</name>
    <name evidence="3" type="ORF">EIP91_001896</name>
</gene>
<keyword evidence="3" id="KW-0808">Transferase</keyword>
<name>A0A4R0RD53_9APHY</name>
<evidence type="ECO:0000259" key="2">
    <source>
        <dbReference type="PROSITE" id="PS50404"/>
    </source>
</evidence>
<sequence>MSHGKQFTLYSAQVGVNAWKVVIVLEMLDLTYETEYLDLLKREHKLPAYTSINPNGQVPALIDHHNGNFTVWDSCACMTYLVEKYDTERRLSVESLEEKMSMLQWMHSQNCCQRKVLVELF</sequence>
<dbReference type="SFLD" id="SFLDS00019">
    <property type="entry name" value="Glutathione_Transferase_(cytos"/>
    <property type="match status" value="1"/>
</dbReference>
<accession>A0A4R0RD53</accession>
<dbReference type="CDD" id="cd03048">
    <property type="entry name" value="GST_N_Ure2p_like"/>
    <property type="match status" value="1"/>
</dbReference>
<reference evidence="3 4" key="1">
    <citation type="submission" date="2018-11" db="EMBL/GenBank/DDBJ databases">
        <title>Genome assembly of Steccherinum ochraceum LE-BIN_3174, the white-rot fungus of the Steccherinaceae family (The Residual Polyporoid clade, Polyporales, Basidiomycota).</title>
        <authorList>
            <person name="Fedorova T.V."/>
            <person name="Glazunova O.A."/>
            <person name="Landesman E.O."/>
            <person name="Moiseenko K.V."/>
            <person name="Psurtseva N.V."/>
            <person name="Savinova O.S."/>
            <person name="Shakhova N.V."/>
            <person name="Tyazhelova T.V."/>
            <person name="Vasina D.V."/>
        </authorList>
    </citation>
    <scope>NUCLEOTIDE SEQUENCE [LARGE SCALE GENOMIC DNA]</scope>
    <source>
        <strain evidence="3 4">LE-BIN_3174</strain>
    </source>
</reference>
<dbReference type="SFLD" id="SFLDG00358">
    <property type="entry name" value="Main_(cytGST)"/>
    <property type="match status" value="1"/>
</dbReference>
<dbReference type="OrthoDB" id="2098326at2759"/>
<dbReference type="Gene3D" id="1.20.1050.130">
    <property type="match status" value="1"/>
</dbReference>